<protein>
    <submittedName>
        <fullName evidence="1">Uncharacterized protein</fullName>
    </submittedName>
</protein>
<dbReference type="AlphaFoldDB" id="A0A812NS00"/>
<evidence type="ECO:0000313" key="2">
    <source>
        <dbReference type="Proteomes" id="UP000601435"/>
    </source>
</evidence>
<accession>A0A812NS00</accession>
<gene>
    <name evidence="1" type="ORF">SNEC2469_LOCUS7756</name>
</gene>
<comment type="caution">
    <text evidence="1">The sequence shown here is derived from an EMBL/GenBank/DDBJ whole genome shotgun (WGS) entry which is preliminary data.</text>
</comment>
<evidence type="ECO:0000313" key="1">
    <source>
        <dbReference type="EMBL" id="CAE7311682.1"/>
    </source>
</evidence>
<proteinExistence type="predicted"/>
<name>A0A812NS00_9DINO</name>
<dbReference type="Proteomes" id="UP000601435">
    <property type="component" value="Unassembled WGS sequence"/>
</dbReference>
<sequence length="51" mass="5746">MHSSCALSGLAQTRTKLSAEFSARPSSRSPWRGFVQTSYRLSCEIRRLNTL</sequence>
<dbReference type="EMBL" id="CAJNJA010013053">
    <property type="protein sequence ID" value="CAE7311682.1"/>
    <property type="molecule type" value="Genomic_DNA"/>
</dbReference>
<keyword evidence="2" id="KW-1185">Reference proteome</keyword>
<organism evidence="1 2">
    <name type="scientific">Symbiodinium necroappetens</name>
    <dbReference type="NCBI Taxonomy" id="1628268"/>
    <lineage>
        <taxon>Eukaryota</taxon>
        <taxon>Sar</taxon>
        <taxon>Alveolata</taxon>
        <taxon>Dinophyceae</taxon>
        <taxon>Suessiales</taxon>
        <taxon>Symbiodiniaceae</taxon>
        <taxon>Symbiodinium</taxon>
    </lineage>
</organism>
<dbReference type="OrthoDB" id="412546at2759"/>
<reference evidence="1" key="1">
    <citation type="submission" date="2021-02" db="EMBL/GenBank/DDBJ databases">
        <authorList>
            <person name="Dougan E. K."/>
            <person name="Rhodes N."/>
            <person name="Thang M."/>
            <person name="Chan C."/>
        </authorList>
    </citation>
    <scope>NUCLEOTIDE SEQUENCE</scope>
</reference>